<gene>
    <name evidence="2" type="ORF">pmac_cds_11</name>
</gene>
<dbReference type="RefSeq" id="YP_009480695.1">
    <property type="nucleotide sequence ID" value="NC_037665.1"/>
</dbReference>
<feature type="transmembrane region" description="Helical" evidence="1">
    <location>
        <begin position="62"/>
        <end position="86"/>
    </location>
</feature>
<feature type="transmembrane region" description="Helical" evidence="1">
    <location>
        <begin position="25"/>
        <end position="50"/>
    </location>
</feature>
<dbReference type="Proteomes" id="UP000249758">
    <property type="component" value="Segment"/>
</dbReference>
<dbReference type="KEGG" id="vg:36841154"/>
<dbReference type="GeneID" id="36841154"/>
<accession>A0A2U7UE02</accession>
<sequence length="301" mass="33079">MADVNHDDDAERTSVHLSVSWTRSVFVVGVVLVFALNAALVGAVLTSVAMRQQEGDLYRDRLVNLLYTAVWCGSTLVVMVAVVEAWRDGRRSRQNHTTQDAPDTARGCTVPADVAFAARVCNRTWRHKRPEEAACGDAGIRECTWRIVTWHCTAPDTVTFVATGADDHVPFEAHGTARRARTDDTLCIAWTQTYTASAVPGEDPRARVIRFFSGAVEPVGSNQADVIRGLQTQTAPSVKENRTSHHDCALAPSALSSELVFYSRDDDDEPDGNSDRERGSFFVPADYYVVRPLSLEPDSLV</sequence>
<evidence type="ECO:0000313" key="2">
    <source>
        <dbReference type="EMBL" id="AVK76699.1"/>
    </source>
</evidence>
<organism evidence="2">
    <name type="scientific">Pandoravirus macleodensis</name>
    <dbReference type="NCBI Taxonomy" id="2107707"/>
    <lineage>
        <taxon>Viruses</taxon>
        <taxon>Pandoravirus</taxon>
    </lineage>
</organism>
<keyword evidence="1" id="KW-0472">Membrane</keyword>
<reference evidence="2" key="1">
    <citation type="journal article" date="2018" name="Nat. Commun.">
        <title>Diversity and evolution of the emerging Pandoraviridae family.</title>
        <authorList>
            <person name="Legendre M."/>
            <person name="Fabre E."/>
            <person name="Poirot O."/>
            <person name="Jeudy S."/>
            <person name="Lartigue A."/>
            <person name="Alempic J.M."/>
            <person name="Beucher L."/>
            <person name="Philippe N."/>
            <person name="Bertaux L."/>
            <person name="Christo-Foroux E."/>
            <person name="Labadie K."/>
            <person name="Coute Y."/>
            <person name="Abergel C."/>
            <person name="Claverie J.M."/>
        </authorList>
    </citation>
    <scope>NUCLEOTIDE SEQUENCE [LARGE SCALE GENOMIC DNA]</scope>
    <source>
        <strain evidence="2">Macleodensis</strain>
    </source>
</reference>
<dbReference type="EMBL" id="MG011691">
    <property type="protein sequence ID" value="AVK76699.1"/>
    <property type="molecule type" value="Genomic_DNA"/>
</dbReference>
<protein>
    <submittedName>
        <fullName evidence="2">Uncharacterized protein</fullName>
    </submittedName>
</protein>
<evidence type="ECO:0000256" key="1">
    <source>
        <dbReference type="SAM" id="Phobius"/>
    </source>
</evidence>
<keyword evidence="1" id="KW-1133">Transmembrane helix</keyword>
<proteinExistence type="predicted"/>
<keyword evidence="1" id="KW-0812">Transmembrane</keyword>
<name>A0A2U7UE02_9VIRU</name>